<evidence type="ECO:0000313" key="4">
    <source>
        <dbReference type="Proteomes" id="UP000199021"/>
    </source>
</evidence>
<dbReference type="InterPro" id="IPR003646">
    <property type="entry name" value="SH3-like_bac-type"/>
</dbReference>
<protein>
    <submittedName>
        <fullName evidence="3">SH3 domain-containing protein</fullName>
    </submittedName>
</protein>
<dbReference type="Pfam" id="PF01551">
    <property type="entry name" value="Peptidase_M23"/>
    <property type="match status" value="1"/>
</dbReference>
<dbReference type="AlphaFoldDB" id="A0A1H9L9Q5"/>
<gene>
    <name evidence="3" type="ORF">SAMN05444359_12366</name>
</gene>
<name>A0A1H9L9Q5_9BACT</name>
<proteinExistence type="predicted"/>
<dbReference type="InterPro" id="IPR050570">
    <property type="entry name" value="Cell_wall_metabolism_enzyme"/>
</dbReference>
<keyword evidence="4" id="KW-1185">Reference proteome</keyword>
<dbReference type="Proteomes" id="UP000199021">
    <property type="component" value="Unassembled WGS sequence"/>
</dbReference>
<dbReference type="OrthoDB" id="9810477at2"/>
<accession>A0A1H9L9Q5</accession>
<dbReference type="InParanoid" id="A0A1H9L9Q5"/>
<dbReference type="GO" id="GO:0004222">
    <property type="term" value="F:metalloendopeptidase activity"/>
    <property type="evidence" value="ECO:0007669"/>
    <property type="project" value="TreeGrafter"/>
</dbReference>
<dbReference type="STRING" id="478744.SAMN05444359_12366"/>
<dbReference type="SUPFAM" id="SSF51261">
    <property type="entry name" value="Duplicated hybrid motif"/>
    <property type="match status" value="1"/>
</dbReference>
<reference evidence="4" key="1">
    <citation type="submission" date="2016-10" db="EMBL/GenBank/DDBJ databases">
        <authorList>
            <person name="Varghese N."/>
            <person name="Submissions S."/>
        </authorList>
    </citation>
    <scope>NUCLEOTIDE SEQUENCE [LARGE SCALE GENOMIC DNA]</scope>
    <source>
        <strain evidence="4">DSM 24740</strain>
    </source>
</reference>
<evidence type="ECO:0000259" key="2">
    <source>
        <dbReference type="Pfam" id="PF08239"/>
    </source>
</evidence>
<dbReference type="InterPro" id="IPR011055">
    <property type="entry name" value="Dup_hybrid_motif"/>
</dbReference>
<dbReference type="InterPro" id="IPR016047">
    <property type="entry name" value="M23ase_b-sheet_dom"/>
</dbReference>
<dbReference type="EMBL" id="FOFB01000023">
    <property type="protein sequence ID" value="SER08134.1"/>
    <property type="molecule type" value="Genomic_DNA"/>
</dbReference>
<organism evidence="3 4">
    <name type="scientific">Neolewinella agarilytica</name>
    <dbReference type="NCBI Taxonomy" id="478744"/>
    <lineage>
        <taxon>Bacteria</taxon>
        <taxon>Pseudomonadati</taxon>
        <taxon>Bacteroidota</taxon>
        <taxon>Saprospiria</taxon>
        <taxon>Saprospirales</taxon>
        <taxon>Lewinellaceae</taxon>
        <taxon>Neolewinella</taxon>
    </lineage>
</organism>
<dbReference type="PANTHER" id="PTHR21666">
    <property type="entry name" value="PEPTIDASE-RELATED"/>
    <property type="match status" value="1"/>
</dbReference>
<evidence type="ECO:0000313" key="3">
    <source>
        <dbReference type="EMBL" id="SER08134.1"/>
    </source>
</evidence>
<dbReference type="Pfam" id="PF08239">
    <property type="entry name" value="SH3_3"/>
    <property type="match status" value="1"/>
</dbReference>
<dbReference type="RefSeq" id="WP_090171497.1">
    <property type="nucleotide sequence ID" value="NZ_FOFB01000023.1"/>
</dbReference>
<dbReference type="Gene3D" id="2.30.30.40">
    <property type="entry name" value="SH3 Domains"/>
    <property type="match status" value="1"/>
</dbReference>
<sequence length="391" mass="43523">MRLSSTSRFNLFIFLILALLAGYAGCGGRDLAGDTKSFFQRLFGPKTPRTAFRKELVKNGSIGDQDLELWDKAYDIAKSTPLSVETPHRELISLDNNLLYSAQAMRLTIPVGRRLRIRAQDAGTPLFGELFSLVKGSAGKRPIAYWPADGREIVYEPDQLPEEELLLVVQTPPWRFSRYELEITTEPVLLFPVEGKDESAIQSFWGASRDGGRRSHEGNDIFAPKGTRLLAMTDGEITRVNNGGLGGKTVWLYDPERDLRYYYAHLDEQLVGRGQLVTRGDVVGTVGNTGNARTTPPHLHFGVYAGSATDPYPFLRRADPPPPRPQYNLKGPAAEMTVPRSGNHYLRLTPGREGAKIRQLDNGEPVIALGVSERFYRVKTGRGEIGYVNFD</sequence>
<feature type="domain" description="SH3b" evidence="2">
    <location>
        <begin position="345"/>
        <end position="388"/>
    </location>
</feature>
<dbReference type="Gene3D" id="2.70.70.10">
    <property type="entry name" value="Glucose Permease (Domain IIA)"/>
    <property type="match status" value="1"/>
</dbReference>
<dbReference type="PANTHER" id="PTHR21666:SF268">
    <property type="entry name" value="PEPTIDASE M23 DOMAIN-CONTAINING PROTEIN"/>
    <property type="match status" value="1"/>
</dbReference>
<evidence type="ECO:0000259" key="1">
    <source>
        <dbReference type="Pfam" id="PF01551"/>
    </source>
</evidence>
<feature type="domain" description="M23ase beta-sheet core" evidence="1">
    <location>
        <begin position="215"/>
        <end position="310"/>
    </location>
</feature>
<dbReference type="CDD" id="cd12797">
    <property type="entry name" value="M23_peptidase"/>
    <property type="match status" value="1"/>
</dbReference>